<dbReference type="InterPro" id="IPR016167">
    <property type="entry name" value="FAD-bd_PCMH_sub1"/>
</dbReference>
<feature type="domain" description="FAD-binding PCMH-type" evidence="5">
    <location>
        <begin position="45"/>
        <end position="226"/>
    </location>
</feature>
<dbReference type="RefSeq" id="WP_109060229.1">
    <property type="nucleotide sequence ID" value="NZ_QETA01000001.1"/>
</dbReference>
<comment type="similarity">
    <text evidence="2">Belongs to the FAD-binding oxidoreductase/transferase type 4 family.</text>
</comment>
<organism evidence="6 7">
    <name type="scientific">Corticimicrobacter populi</name>
    <dbReference type="NCBI Taxonomy" id="2175229"/>
    <lineage>
        <taxon>Bacteria</taxon>
        <taxon>Pseudomonadati</taxon>
        <taxon>Pseudomonadota</taxon>
        <taxon>Betaproteobacteria</taxon>
        <taxon>Burkholderiales</taxon>
        <taxon>Alcaligenaceae</taxon>
        <taxon>Corticimicrobacter</taxon>
    </lineage>
</organism>
<dbReference type="FunFam" id="3.30.465.10:FF:000001">
    <property type="entry name" value="D-2-hydroxyglutarate dehydrogenase, mitochondrial"/>
    <property type="match status" value="1"/>
</dbReference>
<dbReference type="InterPro" id="IPR006094">
    <property type="entry name" value="Oxid_FAD_bind_N"/>
</dbReference>
<evidence type="ECO:0000256" key="3">
    <source>
        <dbReference type="ARBA" id="ARBA00022630"/>
    </source>
</evidence>
<dbReference type="InterPro" id="IPR016169">
    <property type="entry name" value="FAD-bd_PCMH_sub2"/>
</dbReference>
<dbReference type="EMBL" id="QETA01000001">
    <property type="protein sequence ID" value="PWF24824.1"/>
    <property type="molecule type" value="Genomic_DNA"/>
</dbReference>
<dbReference type="Pfam" id="PF02913">
    <property type="entry name" value="FAD-oxidase_C"/>
    <property type="match status" value="1"/>
</dbReference>
<dbReference type="SUPFAM" id="SSF56176">
    <property type="entry name" value="FAD-binding/transporter-associated domain-like"/>
    <property type="match status" value="1"/>
</dbReference>
<name>A0A2V1K0N6_9BURK</name>
<reference evidence="7" key="1">
    <citation type="submission" date="2018-05" db="EMBL/GenBank/DDBJ databases">
        <authorList>
            <person name="Li Y."/>
        </authorList>
    </citation>
    <scope>NUCLEOTIDE SEQUENCE [LARGE SCALE GENOMIC DNA]</scope>
    <source>
        <strain evidence="7">3d-2-2</strain>
    </source>
</reference>
<dbReference type="Gene3D" id="3.30.465.10">
    <property type="match status" value="1"/>
</dbReference>
<dbReference type="PANTHER" id="PTHR43716:SF2">
    <property type="entry name" value="BLL6224 PROTEIN"/>
    <property type="match status" value="1"/>
</dbReference>
<evidence type="ECO:0000256" key="4">
    <source>
        <dbReference type="ARBA" id="ARBA00022827"/>
    </source>
</evidence>
<dbReference type="PROSITE" id="PS51387">
    <property type="entry name" value="FAD_PCMH"/>
    <property type="match status" value="1"/>
</dbReference>
<comment type="cofactor">
    <cofactor evidence="1">
        <name>FAD</name>
        <dbReference type="ChEBI" id="CHEBI:57692"/>
    </cofactor>
</comment>
<comment type="caution">
    <text evidence="6">The sequence shown here is derived from an EMBL/GenBank/DDBJ whole genome shotgun (WGS) entry which is preliminary data.</text>
</comment>
<dbReference type="Gene3D" id="1.10.45.10">
    <property type="entry name" value="Vanillyl-alcohol Oxidase, Chain A, domain 4"/>
    <property type="match status" value="1"/>
</dbReference>
<dbReference type="FunFam" id="1.10.45.10:FF:000001">
    <property type="entry name" value="D-lactate dehydrogenase mitochondrial"/>
    <property type="match status" value="1"/>
</dbReference>
<accession>A0A2V1K0N6</accession>
<dbReference type="GO" id="GO:0071949">
    <property type="term" value="F:FAD binding"/>
    <property type="evidence" value="ECO:0007669"/>
    <property type="project" value="InterPro"/>
</dbReference>
<dbReference type="InterPro" id="IPR051264">
    <property type="entry name" value="FAD-oxidored/transferase_4"/>
</dbReference>
<evidence type="ECO:0000313" key="6">
    <source>
        <dbReference type="EMBL" id="PWF24824.1"/>
    </source>
</evidence>
<dbReference type="PANTHER" id="PTHR43716">
    <property type="entry name" value="D-2-HYDROXYGLUTARATE DEHYDROGENASE, MITOCHONDRIAL"/>
    <property type="match status" value="1"/>
</dbReference>
<dbReference type="Gene3D" id="3.30.70.2190">
    <property type="match status" value="1"/>
</dbReference>
<evidence type="ECO:0000256" key="2">
    <source>
        <dbReference type="ARBA" id="ARBA00008000"/>
    </source>
</evidence>
<evidence type="ECO:0000313" key="7">
    <source>
        <dbReference type="Proteomes" id="UP000245212"/>
    </source>
</evidence>
<dbReference type="Gene3D" id="3.30.70.2740">
    <property type="match status" value="1"/>
</dbReference>
<dbReference type="InterPro" id="IPR016164">
    <property type="entry name" value="FAD-linked_Oxase-like_C"/>
</dbReference>
<dbReference type="GO" id="GO:0003824">
    <property type="term" value="F:catalytic activity"/>
    <property type="evidence" value="ECO:0007669"/>
    <property type="project" value="InterPro"/>
</dbReference>
<dbReference type="InterPro" id="IPR016171">
    <property type="entry name" value="Vanillyl_alc_oxidase_C-sub2"/>
</dbReference>
<dbReference type="Gene3D" id="3.30.43.10">
    <property type="entry name" value="Uridine Diphospho-n-acetylenolpyruvylglucosamine Reductase, domain 2"/>
    <property type="match status" value="1"/>
</dbReference>
<dbReference type="GO" id="GO:0022904">
    <property type="term" value="P:respiratory electron transport chain"/>
    <property type="evidence" value="ECO:0007669"/>
    <property type="project" value="TreeGrafter"/>
</dbReference>
<keyword evidence="7" id="KW-1185">Reference proteome</keyword>
<protein>
    <submittedName>
        <fullName evidence="6">Hydroxyacid dehydrogenase</fullName>
    </submittedName>
</protein>
<evidence type="ECO:0000259" key="5">
    <source>
        <dbReference type="PROSITE" id="PS51387"/>
    </source>
</evidence>
<keyword evidence="4" id="KW-0274">FAD</keyword>
<gene>
    <name evidence="6" type="ORF">DD235_01150</name>
</gene>
<proteinExistence type="inferred from homology"/>
<dbReference type="InterPro" id="IPR004113">
    <property type="entry name" value="FAD-bd_oxidored_4_C"/>
</dbReference>
<dbReference type="AlphaFoldDB" id="A0A2V1K0N6"/>
<evidence type="ECO:0000256" key="1">
    <source>
        <dbReference type="ARBA" id="ARBA00001974"/>
    </source>
</evidence>
<dbReference type="Proteomes" id="UP000245212">
    <property type="component" value="Unassembled WGS sequence"/>
</dbReference>
<dbReference type="InterPro" id="IPR016166">
    <property type="entry name" value="FAD-bd_PCMH"/>
</dbReference>
<dbReference type="InterPro" id="IPR036318">
    <property type="entry name" value="FAD-bd_PCMH-like_sf"/>
</dbReference>
<keyword evidence="3" id="KW-0285">Flavoprotein</keyword>
<sequence>MSHSSTPLPAPADILARLSAELDASILLTQPDDIAPYVRDWRGMYLGQAVAVLRPRNTEEVSHCVRLCHELRAPISPRGGNTGLCGGATPDQDPRNVVISLDRMNQIRTIDTLANVMVADAGCILGELQRAAEAEHRFLPLSLAAQDSCVIGGNVATNAGGINVVRYGMTRDLVLGLEVVLPDGEIWNGLNTLRKDNTGYDLKQLFIGAEGTLGIITGVVLKLLPQCTARGVALAAIDNPQHALELFSLLYRSCGQRIQAFEYFTHDCLELVQTHVPQMRSPFDAPYAGYVLIELGDTTDEAGLSALLEEALGEALEQELCVDVAISTSLAQTTQFWRMREEISEAQRADGPHLKHDISLPIGQIPDFMASAAQRVEATRPGTRLFVFGHFGDGNLHYNLSRPEGAATSWASDEGDALTEAVYDEVIRHGGSISAEHGIGQLKRHAFLEYKDPLALKLMRQIKQALDPHGIMNPGKVL</sequence>
<dbReference type="Pfam" id="PF01565">
    <property type="entry name" value="FAD_binding_4"/>
    <property type="match status" value="1"/>
</dbReference>
<dbReference type="SUPFAM" id="SSF55103">
    <property type="entry name" value="FAD-linked oxidases, C-terminal domain"/>
    <property type="match status" value="1"/>
</dbReference>